<feature type="region of interest" description="Disordered" evidence="1">
    <location>
        <begin position="427"/>
        <end position="449"/>
    </location>
</feature>
<dbReference type="OMA" id="ANEAFAW"/>
<evidence type="ECO:0000313" key="2">
    <source>
        <dbReference type="EMBL" id="EMD00022.1"/>
    </source>
</evidence>
<dbReference type="OrthoDB" id="4149149at2759"/>
<organism evidence="2 3">
    <name type="scientific">Baudoinia panamericana (strain UAMH 10762)</name>
    <name type="common">Angels' share fungus</name>
    <name type="synonym">Baudoinia compniacensis (strain UAMH 10762)</name>
    <dbReference type="NCBI Taxonomy" id="717646"/>
    <lineage>
        <taxon>Eukaryota</taxon>
        <taxon>Fungi</taxon>
        <taxon>Dikarya</taxon>
        <taxon>Ascomycota</taxon>
        <taxon>Pezizomycotina</taxon>
        <taxon>Dothideomycetes</taxon>
        <taxon>Dothideomycetidae</taxon>
        <taxon>Mycosphaerellales</taxon>
        <taxon>Teratosphaeriaceae</taxon>
        <taxon>Baudoinia</taxon>
    </lineage>
</organism>
<dbReference type="HOGENOM" id="CLU_748073_0_0_1"/>
<feature type="region of interest" description="Disordered" evidence="1">
    <location>
        <begin position="1"/>
        <end position="24"/>
    </location>
</feature>
<evidence type="ECO:0000256" key="1">
    <source>
        <dbReference type="SAM" id="MobiDB-lite"/>
    </source>
</evidence>
<gene>
    <name evidence="2" type="ORF">BAUCODRAFT_361042</name>
</gene>
<name>M2MT33_BAUPA</name>
<evidence type="ECO:0000313" key="3">
    <source>
        <dbReference type="Proteomes" id="UP000011761"/>
    </source>
</evidence>
<feature type="compositionally biased region" description="Basic and acidic residues" evidence="1">
    <location>
        <begin position="432"/>
        <end position="449"/>
    </location>
</feature>
<sequence>MDQVNGRPKIKDERKLSKRPRLSGEASATIGTKCADGTTAVEVDIMILDYLAYQAITACLAERQRGDRENARVSPAHNLAMTEAFFQLFEAQHKPVNLDAELRFRLLLLQLTTLFTQRLIRNPSTPSRPSLNELRQSNGIRARTWIGSPERIPSVSNDTNVYDDPAAFSKFDELERNRAHVLHSLGIAAEDEHYEDAFYGTADCVALLDLLPLFMQVSAARLAMMAVSVTEVWMQIAAAFMLQACLEQYLVIGAQGTDAIDEAYAWGFRDLDSSAPSESKATEGDAEAWIDEVNDMFTDPVYEIEVKPWAAIKQVHLGQLFPPRGPEVEVPSTDRNEIDASMGEHRAPNLTSHLESVAAQHPIAAFEESMLNYLEALSQSVPQPVLAQLDNGRLDGMSARETREFIRDCGVSTARFFESPFGFKALSSQHGHSKEQEKAQKARRSDTSD</sequence>
<dbReference type="AlphaFoldDB" id="M2MT33"/>
<proteinExistence type="predicted"/>
<accession>M2MT33</accession>
<reference evidence="2 3" key="1">
    <citation type="journal article" date="2012" name="PLoS Pathog.">
        <title>Diverse lifestyles and strategies of plant pathogenesis encoded in the genomes of eighteen Dothideomycetes fungi.</title>
        <authorList>
            <person name="Ohm R.A."/>
            <person name="Feau N."/>
            <person name="Henrissat B."/>
            <person name="Schoch C.L."/>
            <person name="Horwitz B.A."/>
            <person name="Barry K.W."/>
            <person name="Condon B.J."/>
            <person name="Copeland A.C."/>
            <person name="Dhillon B."/>
            <person name="Glaser F."/>
            <person name="Hesse C.N."/>
            <person name="Kosti I."/>
            <person name="LaButti K."/>
            <person name="Lindquist E.A."/>
            <person name="Lucas S."/>
            <person name="Salamov A.A."/>
            <person name="Bradshaw R.E."/>
            <person name="Ciuffetti L."/>
            <person name="Hamelin R.C."/>
            <person name="Kema G.H.J."/>
            <person name="Lawrence C."/>
            <person name="Scott J.A."/>
            <person name="Spatafora J.W."/>
            <person name="Turgeon B.G."/>
            <person name="de Wit P.J.G.M."/>
            <person name="Zhong S."/>
            <person name="Goodwin S.B."/>
            <person name="Grigoriev I.V."/>
        </authorList>
    </citation>
    <scope>NUCLEOTIDE SEQUENCE [LARGE SCALE GENOMIC DNA]</scope>
    <source>
        <strain evidence="2 3">UAMH 10762</strain>
    </source>
</reference>
<dbReference type="KEGG" id="bcom:BAUCODRAFT_361042"/>
<dbReference type="GeneID" id="19112874"/>
<protein>
    <submittedName>
        <fullName evidence="2">Uncharacterized protein</fullName>
    </submittedName>
</protein>
<dbReference type="eggNOG" id="ENOG502SFV6">
    <property type="taxonomic scope" value="Eukaryota"/>
</dbReference>
<dbReference type="RefSeq" id="XP_007672522.1">
    <property type="nucleotide sequence ID" value="XM_007674332.1"/>
</dbReference>
<dbReference type="EMBL" id="KB445551">
    <property type="protein sequence ID" value="EMD00022.1"/>
    <property type="molecule type" value="Genomic_DNA"/>
</dbReference>
<keyword evidence="3" id="KW-1185">Reference proteome</keyword>
<dbReference type="Proteomes" id="UP000011761">
    <property type="component" value="Unassembled WGS sequence"/>
</dbReference>